<dbReference type="RefSeq" id="WP_154417224.1">
    <property type="nucleotide sequence ID" value="NZ_VUNS01000004.1"/>
</dbReference>
<evidence type="ECO:0000256" key="1">
    <source>
        <dbReference type="ARBA" id="ARBA00022448"/>
    </source>
</evidence>
<dbReference type="InterPro" id="IPR051782">
    <property type="entry name" value="ABC_Transporter_VariousFunc"/>
</dbReference>
<dbReference type="InterPro" id="IPR027417">
    <property type="entry name" value="P-loop_NTPase"/>
</dbReference>
<dbReference type="InterPro" id="IPR003439">
    <property type="entry name" value="ABC_transporter-like_ATP-bd"/>
</dbReference>
<protein>
    <submittedName>
        <fullName evidence="5">ABC transporter ATP-binding protein</fullName>
    </submittedName>
</protein>
<feature type="domain" description="ABC transporter" evidence="4">
    <location>
        <begin position="7"/>
        <end position="233"/>
    </location>
</feature>
<dbReference type="SUPFAM" id="SSF52540">
    <property type="entry name" value="P-loop containing nucleoside triphosphate hydrolases"/>
    <property type="match status" value="1"/>
</dbReference>
<dbReference type="GO" id="GO:0005524">
    <property type="term" value="F:ATP binding"/>
    <property type="evidence" value="ECO:0007669"/>
    <property type="project" value="UniProtKB-KW"/>
</dbReference>
<evidence type="ECO:0000256" key="2">
    <source>
        <dbReference type="ARBA" id="ARBA00022741"/>
    </source>
</evidence>
<keyword evidence="6" id="KW-1185">Reference proteome</keyword>
<dbReference type="Gene3D" id="3.40.50.300">
    <property type="entry name" value="P-loop containing nucleotide triphosphate hydrolases"/>
    <property type="match status" value="1"/>
</dbReference>
<organism evidence="5 6">
    <name type="scientific">Victivallis lenta</name>
    <dbReference type="NCBI Taxonomy" id="2606640"/>
    <lineage>
        <taxon>Bacteria</taxon>
        <taxon>Pseudomonadati</taxon>
        <taxon>Lentisphaerota</taxon>
        <taxon>Lentisphaeria</taxon>
        <taxon>Victivallales</taxon>
        <taxon>Victivallaceae</taxon>
        <taxon>Victivallis</taxon>
    </lineage>
</organism>
<dbReference type="CDD" id="cd03230">
    <property type="entry name" value="ABC_DR_subfamily_A"/>
    <property type="match status" value="1"/>
</dbReference>
<dbReference type="EMBL" id="VUNS01000004">
    <property type="protein sequence ID" value="MST96485.1"/>
    <property type="molecule type" value="Genomic_DNA"/>
</dbReference>
<evidence type="ECO:0000256" key="3">
    <source>
        <dbReference type="ARBA" id="ARBA00022840"/>
    </source>
</evidence>
<dbReference type="PANTHER" id="PTHR42939">
    <property type="entry name" value="ABC TRANSPORTER ATP-BINDING PROTEIN ALBC-RELATED"/>
    <property type="match status" value="1"/>
</dbReference>
<dbReference type="SMART" id="SM00382">
    <property type="entry name" value="AAA"/>
    <property type="match status" value="1"/>
</dbReference>
<dbReference type="PROSITE" id="PS50893">
    <property type="entry name" value="ABC_TRANSPORTER_2"/>
    <property type="match status" value="1"/>
</dbReference>
<dbReference type="AlphaFoldDB" id="A0A844G0Q0"/>
<evidence type="ECO:0000259" key="4">
    <source>
        <dbReference type="PROSITE" id="PS50893"/>
    </source>
</evidence>
<accession>A0A844G0Q0</accession>
<dbReference type="PANTHER" id="PTHR42939:SF1">
    <property type="entry name" value="ABC TRANSPORTER ATP-BINDING PROTEIN ALBC-RELATED"/>
    <property type="match status" value="1"/>
</dbReference>
<keyword evidence="3 5" id="KW-0067">ATP-binding</keyword>
<name>A0A844G0Q0_9BACT</name>
<sequence>MSRDKVIEFSGVAKSYGSRRVLKGFDLTVFRGNVYALLGENGEGKTTAIKMAAGQMEPDAGAVRVFGLDPVRDGVRVRERFAYVAELMKVYDWMTLAELHDFLKPFYSNWNEDAFIRLTRGFGLPLDRKLGSFSRGMYAKSVLAAALCREPELLILDDPCLGLDTASRRNFMEMLVDSLTGFGCTVFLSTHLIPEAAGIVDRVGILKNGRLVAEEDAAALLERTRLLRIPAGMEPQLPELDVLRRKSCGPELLLTIRGDEEETGAELSRIPGLAFELEPLPLEEIFLAWTEKQEPRQEDAAG</sequence>
<keyword evidence="2" id="KW-0547">Nucleotide-binding</keyword>
<dbReference type="InterPro" id="IPR003593">
    <property type="entry name" value="AAA+_ATPase"/>
</dbReference>
<proteinExistence type="predicted"/>
<dbReference type="Pfam" id="PF00005">
    <property type="entry name" value="ABC_tran"/>
    <property type="match status" value="1"/>
</dbReference>
<gene>
    <name evidence="5" type="ORF">FYJ85_05425</name>
</gene>
<reference evidence="5 6" key="1">
    <citation type="submission" date="2019-08" db="EMBL/GenBank/DDBJ databases">
        <title>In-depth cultivation of the pig gut microbiome towards novel bacterial diversity and tailored functional studies.</title>
        <authorList>
            <person name="Wylensek D."/>
            <person name="Hitch T.C.A."/>
            <person name="Clavel T."/>
        </authorList>
    </citation>
    <scope>NUCLEOTIDE SEQUENCE [LARGE SCALE GENOMIC DNA]</scope>
    <source>
        <strain evidence="5 6">BBE-744-WT-12</strain>
    </source>
</reference>
<comment type="caution">
    <text evidence="5">The sequence shown here is derived from an EMBL/GenBank/DDBJ whole genome shotgun (WGS) entry which is preliminary data.</text>
</comment>
<dbReference type="GO" id="GO:0016887">
    <property type="term" value="F:ATP hydrolysis activity"/>
    <property type="evidence" value="ECO:0007669"/>
    <property type="project" value="InterPro"/>
</dbReference>
<evidence type="ECO:0000313" key="6">
    <source>
        <dbReference type="Proteomes" id="UP000435649"/>
    </source>
</evidence>
<evidence type="ECO:0000313" key="5">
    <source>
        <dbReference type="EMBL" id="MST96485.1"/>
    </source>
</evidence>
<keyword evidence="1" id="KW-0813">Transport</keyword>
<dbReference type="Proteomes" id="UP000435649">
    <property type="component" value="Unassembled WGS sequence"/>
</dbReference>